<keyword evidence="3" id="KW-1185">Reference proteome</keyword>
<feature type="compositionally biased region" description="Low complexity" evidence="1">
    <location>
        <begin position="101"/>
        <end position="110"/>
    </location>
</feature>
<reference evidence="3" key="1">
    <citation type="journal article" date="2019" name="Int. J. Syst. Evol. Microbiol.">
        <title>The Global Catalogue of Microorganisms (GCM) 10K type strain sequencing project: providing services to taxonomists for standard genome sequencing and annotation.</title>
        <authorList>
            <consortium name="The Broad Institute Genomics Platform"/>
            <consortium name="The Broad Institute Genome Sequencing Center for Infectious Disease"/>
            <person name="Wu L."/>
            <person name="Ma J."/>
        </authorList>
    </citation>
    <scope>NUCLEOTIDE SEQUENCE [LARGE SCALE GENOMIC DNA]</scope>
    <source>
        <strain evidence="3">CCUG 55995</strain>
    </source>
</reference>
<feature type="region of interest" description="Disordered" evidence="1">
    <location>
        <begin position="94"/>
        <end position="116"/>
    </location>
</feature>
<comment type="caution">
    <text evidence="2">The sequence shown here is derived from an EMBL/GenBank/DDBJ whole genome shotgun (WGS) entry which is preliminary data.</text>
</comment>
<name>A0ABV9IF35_9DEIO</name>
<evidence type="ECO:0000256" key="1">
    <source>
        <dbReference type="SAM" id="MobiDB-lite"/>
    </source>
</evidence>
<accession>A0ABV9IF35</accession>
<evidence type="ECO:0000313" key="3">
    <source>
        <dbReference type="Proteomes" id="UP001595952"/>
    </source>
</evidence>
<sequence>MPLADSEHTPVLVKAISSDIFELVQRGTLLQQKGEQWEFVGYTPRKVRIQNASRQAQFKLTINQGEAIFTLPPPESAKRTDSNGQTVYVLGQPVAPSLPQAPAHTPAHTPSAVQPPVDNVIERLTQLALLRESGAISQDEFDSLKSRLLS</sequence>
<gene>
    <name evidence="2" type="ORF">ACFO0D_17055</name>
</gene>
<organism evidence="2 3">
    <name type="scientific">Deinococcus hohokamensis</name>
    <dbReference type="NCBI Taxonomy" id="309883"/>
    <lineage>
        <taxon>Bacteria</taxon>
        <taxon>Thermotogati</taxon>
        <taxon>Deinococcota</taxon>
        <taxon>Deinococci</taxon>
        <taxon>Deinococcales</taxon>
        <taxon>Deinococcaceae</taxon>
        <taxon>Deinococcus</taxon>
    </lineage>
</organism>
<dbReference type="RefSeq" id="WP_380063029.1">
    <property type="nucleotide sequence ID" value="NZ_JBHSEI010000012.1"/>
</dbReference>
<proteinExistence type="predicted"/>
<dbReference type="EMBL" id="JBHSEI010000012">
    <property type="protein sequence ID" value="MFC4640039.1"/>
    <property type="molecule type" value="Genomic_DNA"/>
</dbReference>
<protein>
    <submittedName>
        <fullName evidence="2">SHOCT domain-containing protein</fullName>
    </submittedName>
</protein>
<evidence type="ECO:0000313" key="2">
    <source>
        <dbReference type="EMBL" id="MFC4640039.1"/>
    </source>
</evidence>
<dbReference type="Proteomes" id="UP001595952">
    <property type="component" value="Unassembled WGS sequence"/>
</dbReference>